<keyword evidence="1" id="KW-0472">Membrane</keyword>
<evidence type="ECO:0008006" key="4">
    <source>
        <dbReference type="Google" id="ProtNLM"/>
    </source>
</evidence>
<keyword evidence="3" id="KW-1185">Reference proteome</keyword>
<dbReference type="OrthoDB" id="9984625at2"/>
<sequence length="118" mass="12425">MTMKKKLKKLATKLYVTLCDPRVQAVLIVAFVIALSSADVMAQTSDPWETSYSTISDWISGNLGLLMALVTFIIGVGISIATKSLATLGWAIVLAFVIGGLGGIAKSFFNLGGTAFGH</sequence>
<dbReference type="EMBL" id="VFJB01000007">
    <property type="protein sequence ID" value="KAA0257523.1"/>
    <property type="molecule type" value="Genomic_DNA"/>
</dbReference>
<dbReference type="AlphaFoldDB" id="A0A5A8F4K5"/>
<feature type="transmembrane region" description="Helical" evidence="1">
    <location>
        <begin position="58"/>
        <end position="81"/>
    </location>
</feature>
<evidence type="ECO:0000256" key="1">
    <source>
        <dbReference type="SAM" id="Phobius"/>
    </source>
</evidence>
<proteinExistence type="predicted"/>
<reference evidence="2 3" key="1">
    <citation type="submission" date="2019-06" db="EMBL/GenBank/DDBJ databases">
        <title>Genomic insights into carbon and energy metabolism of Deferribacter autotrophicus revealed new metabolic traits in the phylum Deferribacteres.</title>
        <authorList>
            <person name="Slobodkin A.I."/>
            <person name="Slobodkina G.B."/>
            <person name="Allioux M."/>
            <person name="Alain K."/>
            <person name="Jebbar M."/>
            <person name="Shadrin V."/>
            <person name="Kublanov I.V."/>
            <person name="Toshchakov S.V."/>
            <person name="Bonch-Osmolovskaya E.A."/>
        </authorList>
    </citation>
    <scope>NUCLEOTIDE SEQUENCE [LARGE SCALE GENOMIC DNA]</scope>
    <source>
        <strain evidence="2 3">SL50</strain>
    </source>
</reference>
<gene>
    <name evidence="2" type="ORF">FHQ18_09275</name>
</gene>
<keyword evidence="1" id="KW-1133">Transmembrane helix</keyword>
<dbReference type="InterPro" id="IPR007039">
    <property type="entry name" value="TrbC/VirB2"/>
</dbReference>
<keyword evidence="1" id="KW-0812">Transmembrane</keyword>
<evidence type="ECO:0000313" key="2">
    <source>
        <dbReference type="EMBL" id="KAA0257523.1"/>
    </source>
</evidence>
<accession>A0A5A8F4K5</accession>
<protein>
    <recommendedName>
        <fullName evidence="4">TrbC/VirB2 family protein</fullName>
    </recommendedName>
</protein>
<dbReference type="Pfam" id="PF04956">
    <property type="entry name" value="TrbC"/>
    <property type="match status" value="1"/>
</dbReference>
<feature type="transmembrane region" description="Helical" evidence="1">
    <location>
        <begin position="88"/>
        <end position="109"/>
    </location>
</feature>
<comment type="caution">
    <text evidence="2">The sequence shown here is derived from an EMBL/GenBank/DDBJ whole genome shotgun (WGS) entry which is preliminary data.</text>
</comment>
<evidence type="ECO:0000313" key="3">
    <source>
        <dbReference type="Proteomes" id="UP000322876"/>
    </source>
</evidence>
<dbReference type="Proteomes" id="UP000322876">
    <property type="component" value="Unassembled WGS sequence"/>
</dbReference>
<organism evidence="2 3">
    <name type="scientific">Deferribacter autotrophicus</name>
    <dbReference type="NCBI Taxonomy" id="500465"/>
    <lineage>
        <taxon>Bacteria</taxon>
        <taxon>Pseudomonadati</taxon>
        <taxon>Deferribacterota</taxon>
        <taxon>Deferribacteres</taxon>
        <taxon>Deferribacterales</taxon>
        <taxon>Deferribacteraceae</taxon>
        <taxon>Deferribacter</taxon>
    </lineage>
</organism>
<name>A0A5A8F4K5_9BACT</name>